<evidence type="ECO:0000313" key="1">
    <source>
        <dbReference type="EMBL" id="KAI3734251.1"/>
    </source>
</evidence>
<organism evidence="1 2">
    <name type="scientific">Arctium lappa</name>
    <name type="common">Greater burdock</name>
    <name type="synonym">Lappa major</name>
    <dbReference type="NCBI Taxonomy" id="4217"/>
    <lineage>
        <taxon>Eukaryota</taxon>
        <taxon>Viridiplantae</taxon>
        <taxon>Streptophyta</taxon>
        <taxon>Embryophyta</taxon>
        <taxon>Tracheophyta</taxon>
        <taxon>Spermatophyta</taxon>
        <taxon>Magnoliopsida</taxon>
        <taxon>eudicotyledons</taxon>
        <taxon>Gunneridae</taxon>
        <taxon>Pentapetalae</taxon>
        <taxon>asterids</taxon>
        <taxon>campanulids</taxon>
        <taxon>Asterales</taxon>
        <taxon>Asteraceae</taxon>
        <taxon>Carduoideae</taxon>
        <taxon>Cardueae</taxon>
        <taxon>Arctiinae</taxon>
        <taxon>Arctium</taxon>
    </lineage>
</organism>
<reference evidence="1 2" key="2">
    <citation type="journal article" date="2022" name="Mol. Ecol. Resour.">
        <title>The genomes of chicory, endive, great burdock and yacon provide insights into Asteraceae paleo-polyploidization history and plant inulin production.</title>
        <authorList>
            <person name="Fan W."/>
            <person name="Wang S."/>
            <person name="Wang H."/>
            <person name="Wang A."/>
            <person name="Jiang F."/>
            <person name="Liu H."/>
            <person name="Zhao H."/>
            <person name="Xu D."/>
            <person name="Zhang Y."/>
        </authorList>
    </citation>
    <scope>NUCLEOTIDE SEQUENCE [LARGE SCALE GENOMIC DNA]</scope>
    <source>
        <strain evidence="2">cv. Niubang</strain>
    </source>
</reference>
<dbReference type="EMBL" id="CM042050">
    <property type="protein sequence ID" value="KAI3734251.1"/>
    <property type="molecule type" value="Genomic_DNA"/>
</dbReference>
<keyword evidence="2" id="KW-1185">Reference proteome</keyword>
<reference evidence="2" key="1">
    <citation type="journal article" date="2022" name="Mol. Ecol. Resour.">
        <title>The genomes of chicory, endive, great burdock and yacon provide insights into Asteraceae palaeo-polyploidization history and plant inulin production.</title>
        <authorList>
            <person name="Fan W."/>
            <person name="Wang S."/>
            <person name="Wang H."/>
            <person name="Wang A."/>
            <person name="Jiang F."/>
            <person name="Liu H."/>
            <person name="Zhao H."/>
            <person name="Xu D."/>
            <person name="Zhang Y."/>
        </authorList>
    </citation>
    <scope>NUCLEOTIDE SEQUENCE [LARGE SCALE GENOMIC DNA]</scope>
    <source>
        <strain evidence="2">cv. Niubang</strain>
    </source>
</reference>
<sequence>MYPFVKRLCIEIIQVRCVCSSKLLALGKAFCVVSLGMNLHCSSGIFIVSLIVGFGSNFDMFSRFLFRDAFRLSEISLYRYNF</sequence>
<proteinExistence type="predicted"/>
<accession>A0ACB9CIY3</accession>
<comment type="caution">
    <text evidence="1">The sequence shown here is derived from an EMBL/GenBank/DDBJ whole genome shotgun (WGS) entry which is preliminary data.</text>
</comment>
<name>A0ACB9CIY3_ARCLA</name>
<protein>
    <submittedName>
        <fullName evidence="1">Uncharacterized protein</fullName>
    </submittedName>
</protein>
<evidence type="ECO:0000313" key="2">
    <source>
        <dbReference type="Proteomes" id="UP001055879"/>
    </source>
</evidence>
<gene>
    <name evidence="1" type="ORF">L6452_13716</name>
</gene>
<dbReference type="Proteomes" id="UP001055879">
    <property type="component" value="Linkage Group LG04"/>
</dbReference>